<keyword evidence="4" id="KW-1185">Reference proteome</keyword>
<name>A0A072URL9_MEDTR</name>
<proteinExistence type="predicted"/>
<evidence type="ECO:0000313" key="2">
    <source>
        <dbReference type="EMBL" id="KEH32434.1"/>
    </source>
</evidence>
<dbReference type="Proteomes" id="UP000002051">
    <property type="component" value="Chromosome 4"/>
</dbReference>
<protein>
    <submittedName>
        <fullName evidence="2 3">Uncharacterized protein</fullName>
    </submittedName>
</protein>
<dbReference type="EnsemblPlants" id="KEH32434">
    <property type="protein sequence ID" value="KEH32434"/>
    <property type="gene ID" value="MTR_4g125320"/>
</dbReference>
<feature type="compositionally biased region" description="Basic residues" evidence="1">
    <location>
        <begin position="1"/>
        <end position="11"/>
    </location>
</feature>
<reference evidence="2 4" key="2">
    <citation type="journal article" date="2014" name="BMC Genomics">
        <title>An improved genome release (version Mt4.0) for the model legume Medicago truncatula.</title>
        <authorList>
            <person name="Tang H."/>
            <person name="Krishnakumar V."/>
            <person name="Bidwell S."/>
            <person name="Rosen B."/>
            <person name="Chan A."/>
            <person name="Zhou S."/>
            <person name="Gentzbittel L."/>
            <person name="Childs K.L."/>
            <person name="Yandell M."/>
            <person name="Gundlach H."/>
            <person name="Mayer K.F."/>
            <person name="Schwartz D.C."/>
            <person name="Town C.D."/>
        </authorList>
    </citation>
    <scope>GENOME REANNOTATION</scope>
    <source>
        <strain evidence="2">A17</strain>
        <strain evidence="3 4">cv. Jemalong A17</strain>
    </source>
</reference>
<sequence length="109" mass="12234">MSSNKQRRCKNGKIDGGGGRQLRQRDEEGGDDGEGKRTVVKRVAAEGKMAVEDMYISKTILEMEEVFLISMAVGGPINLDPRQSFLDSISTQTHLDTFDLRFRCIKIVR</sequence>
<dbReference type="EMBL" id="CM001220">
    <property type="protein sequence ID" value="KEH32434.1"/>
    <property type="molecule type" value="Genomic_DNA"/>
</dbReference>
<feature type="region of interest" description="Disordered" evidence="1">
    <location>
        <begin position="1"/>
        <end position="37"/>
    </location>
</feature>
<dbReference type="HOGENOM" id="CLU_2187845_0_0_1"/>
<organism evidence="2 4">
    <name type="scientific">Medicago truncatula</name>
    <name type="common">Barrel medic</name>
    <name type="synonym">Medicago tribuloides</name>
    <dbReference type="NCBI Taxonomy" id="3880"/>
    <lineage>
        <taxon>Eukaryota</taxon>
        <taxon>Viridiplantae</taxon>
        <taxon>Streptophyta</taxon>
        <taxon>Embryophyta</taxon>
        <taxon>Tracheophyta</taxon>
        <taxon>Spermatophyta</taxon>
        <taxon>Magnoliopsida</taxon>
        <taxon>eudicotyledons</taxon>
        <taxon>Gunneridae</taxon>
        <taxon>Pentapetalae</taxon>
        <taxon>rosids</taxon>
        <taxon>fabids</taxon>
        <taxon>Fabales</taxon>
        <taxon>Fabaceae</taxon>
        <taxon>Papilionoideae</taxon>
        <taxon>50 kb inversion clade</taxon>
        <taxon>NPAAA clade</taxon>
        <taxon>Hologalegina</taxon>
        <taxon>IRL clade</taxon>
        <taxon>Trifolieae</taxon>
        <taxon>Medicago</taxon>
    </lineage>
</organism>
<feature type="compositionally biased region" description="Basic and acidic residues" evidence="1">
    <location>
        <begin position="23"/>
        <end position="37"/>
    </location>
</feature>
<evidence type="ECO:0000256" key="1">
    <source>
        <dbReference type="SAM" id="MobiDB-lite"/>
    </source>
</evidence>
<reference evidence="3" key="3">
    <citation type="submission" date="2015-04" db="UniProtKB">
        <authorList>
            <consortium name="EnsemblPlants"/>
        </authorList>
    </citation>
    <scope>IDENTIFICATION</scope>
    <source>
        <strain evidence="3">cv. Jemalong A17</strain>
    </source>
</reference>
<dbReference type="AlphaFoldDB" id="A0A072URL9"/>
<accession>A0A072URL9</accession>
<reference evidence="2 4" key="1">
    <citation type="journal article" date="2011" name="Nature">
        <title>The Medicago genome provides insight into the evolution of rhizobial symbioses.</title>
        <authorList>
            <person name="Young N.D."/>
            <person name="Debelle F."/>
            <person name="Oldroyd G.E."/>
            <person name="Geurts R."/>
            <person name="Cannon S.B."/>
            <person name="Udvardi M.K."/>
            <person name="Benedito V.A."/>
            <person name="Mayer K.F."/>
            <person name="Gouzy J."/>
            <person name="Schoof H."/>
            <person name="Van de Peer Y."/>
            <person name="Proost S."/>
            <person name="Cook D.R."/>
            <person name="Meyers B.C."/>
            <person name="Spannagl M."/>
            <person name="Cheung F."/>
            <person name="De Mita S."/>
            <person name="Krishnakumar V."/>
            <person name="Gundlach H."/>
            <person name="Zhou S."/>
            <person name="Mudge J."/>
            <person name="Bharti A.K."/>
            <person name="Murray J.D."/>
            <person name="Naoumkina M.A."/>
            <person name="Rosen B."/>
            <person name="Silverstein K.A."/>
            <person name="Tang H."/>
            <person name="Rombauts S."/>
            <person name="Zhao P.X."/>
            <person name="Zhou P."/>
            <person name="Barbe V."/>
            <person name="Bardou P."/>
            <person name="Bechner M."/>
            <person name="Bellec A."/>
            <person name="Berger A."/>
            <person name="Berges H."/>
            <person name="Bidwell S."/>
            <person name="Bisseling T."/>
            <person name="Choisne N."/>
            <person name="Couloux A."/>
            <person name="Denny R."/>
            <person name="Deshpande S."/>
            <person name="Dai X."/>
            <person name="Doyle J.J."/>
            <person name="Dudez A.M."/>
            <person name="Farmer A.D."/>
            <person name="Fouteau S."/>
            <person name="Franken C."/>
            <person name="Gibelin C."/>
            <person name="Gish J."/>
            <person name="Goldstein S."/>
            <person name="Gonzalez A.J."/>
            <person name="Green P.J."/>
            <person name="Hallab A."/>
            <person name="Hartog M."/>
            <person name="Hua A."/>
            <person name="Humphray S.J."/>
            <person name="Jeong D.H."/>
            <person name="Jing Y."/>
            <person name="Jocker A."/>
            <person name="Kenton S.M."/>
            <person name="Kim D.J."/>
            <person name="Klee K."/>
            <person name="Lai H."/>
            <person name="Lang C."/>
            <person name="Lin S."/>
            <person name="Macmil S.L."/>
            <person name="Magdelenat G."/>
            <person name="Matthews L."/>
            <person name="McCorrison J."/>
            <person name="Monaghan E.L."/>
            <person name="Mun J.H."/>
            <person name="Najar F.Z."/>
            <person name="Nicholson C."/>
            <person name="Noirot C."/>
            <person name="O'Bleness M."/>
            <person name="Paule C.R."/>
            <person name="Poulain J."/>
            <person name="Prion F."/>
            <person name="Qin B."/>
            <person name="Qu C."/>
            <person name="Retzel E.F."/>
            <person name="Riddle C."/>
            <person name="Sallet E."/>
            <person name="Samain S."/>
            <person name="Samson N."/>
            <person name="Sanders I."/>
            <person name="Saurat O."/>
            <person name="Scarpelli C."/>
            <person name="Schiex T."/>
            <person name="Segurens B."/>
            <person name="Severin A.J."/>
            <person name="Sherrier D.J."/>
            <person name="Shi R."/>
            <person name="Sims S."/>
            <person name="Singer S.R."/>
            <person name="Sinharoy S."/>
            <person name="Sterck L."/>
            <person name="Viollet A."/>
            <person name="Wang B.B."/>
            <person name="Wang K."/>
            <person name="Wang M."/>
            <person name="Wang X."/>
            <person name="Warfsmann J."/>
            <person name="Weissenbach J."/>
            <person name="White D.D."/>
            <person name="White J.D."/>
            <person name="Wiley G.B."/>
            <person name="Wincker P."/>
            <person name="Xing Y."/>
            <person name="Yang L."/>
            <person name="Yao Z."/>
            <person name="Ying F."/>
            <person name="Zhai J."/>
            <person name="Zhou L."/>
            <person name="Zuber A."/>
            <person name="Denarie J."/>
            <person name="Dixon R.A."/>
            <person name="May G.D."/>
            <person name="Schwartz D.C."/>
            <person name="Rogers J."/>
            <person name="Quetier F."/>
            <person name="Town C.D."/>
            <person name="Roe B.A."/>
        </authorList>
    </citation>
    <scope>NUCLEOTIDE SEQUENCE [LARGE SCALE GENOMIC DNA]</scope>
    <source>
        <strain evidence="2">A17</strain>
        <strain evidence="3 4">cv. Jemalong A17</strain>
    </source>
</reference>
<evidence type="ECO:0000313" key="4">
    <source>
        <dbReference type="Proteomes" id="UP000002051"/>
    </source>
</evidence>
<evidence type="ECO:0000313" key="3">
    <source>
        <dbReference type="EnsemblPlants" id="KEH32434"/>
    </source>
</evidence>
<gene>
    <name evidence="2" type="ordered locus">MTR_4g125320</name>
</gene>